<keyword evidence="8" id="KW-1185">Reference proteome</keyword>
<dbReference type="InterPro" id="IPR017937">
    <property type="entry name" value="Thioredoxin_CS"/>
</dbReference>
<gene>
    <name evidence="7" type="ORF">ACFSKL_22425</name>
</gene>
<protein>
    <submittedName>
        <fullName evidence="7">Redoxin domain-containing protein</fullName>
    </submittedName>
</protein>
<dbReference type="PROSITE" id="PS00194">
    <property type="entry name" value="THIOREDOXIN_1"/>
    <property type="match status" value="1"/>
</dbReference>
<evidence type="ECO:0000256" key="5">
    <source>
        <dbReference type="SAM" id="Coils"/>
    </source>
</evidence>
<dbReference type="PROSITE" id="PS51352">
    <property type="entry name" value="THIOREDOXIN_2"/>
    <property type="match status" value="1"/>
</dbReference>
<keyword evidence="2" id="KW-0201">Cytochrome c-type biogenesis</keyword>
<sequence length="376" mass="41739">MSKKLSNPLVGYLLIVAGILWMNSCDSKKDGESEHKTLSIGGEVLSSEDSLKVYLVKMGKEFETMDSAWVESGKFHFEHEGIVPGMYMLRIPKINQYKALAIDSEPIAIMVGEDGVEASGGESQDQMNEWGVQWGEITKKAGEYYQKIDKANKENNEEDLKNAQDALQGLNEVVENEVKSFISKYPHSPVSAYVIYDRYSQYANIEKEGELFELLDSKAKASEFGLLITESQALAVKSAIGVTPEFSMEDTEGNMVSFEDYKGKYVLVDFWASWCGPCRKENPNLVAAYKKYNAKGFDIIGVSLDEKKDPWLAAIKKDGLEWTNLSDLKGWNSGAVASFGIKVVPTSFLLGPDGKIIAKNLRGEALEEKLEELLGS</sequence>
<keyword evidence="5" id="KW-0175">Coiled coil</keyword>
<evidence type="ECO:0000256" key="2">
    <source>
        <dbReference type="ARBA" id="ARBA00022748"/>
    </source>
</evidence>
<dbReference type="InterPro" id="IPR000866">
    <property type="entry name" value="AhpC/TSA"/>
</dbReference>
<dbReference type="PANTHER" id="PTHR42852:SF6">
    <property type="entry name" value="THIOL:DISULFIDE INTERCHANGE PROTEIN DSBE"/>
    <property type="match status" value="1"/>
</dbReference>
<dbReference type="Pfam" id="PF00578">
    <property type="entry name" value="AhpC-TSA"/>
    <property type="match status" value="1"/>
</dbReference>
<feature type="coiled-coil region" evidence="5">
    <location>
        <begin position="153"/>
        <end position="180"/>
    </location>
</feature>
<dbReference type="Pfam" id="PF14289">
    <property type="entry name" value="DUF4369"/>
    <property type="match status" value="1"/>
</dbReference>
<comment type="caution">
    <text evidence="7">The sequence shown here is derived from an EMBL/GenBank/DDBJ whole genome shotgun (WGS) entry which is preliminary data.</text>
</comment>
<dbReference type="InterPro" id="IPR050553">
    <property type="entry name" value="Thioredoxin_ResA/DsbE_sf"/>
</dbReference>
<evidence type="ECO:0000313" key="8">
    <source>
        <dbReference type="Proteomes" id="UP001597361"/>
    </source>
</evidence>
<feature type="domain" description="Thioredoxin" evidence="6">
    <location>
        <begin position="237"/>
        <end position="376"/>
    </location>
</feature>
<keyword evidence="4" id="KW-0676">Redox-active center</keyword>
<dbReference type="EMBL" id="JBHUHR010000050">
    <property type="protein sequence ID" value="MFD2037567.1"/>
    <property type="molecule type" value="Genomic_DNA"/>
</dbReference>
<evidence type="ECO:0000259" key="6">
    <source>
        <dbReference type="PROSITE" id="PS51352"/>
    </source>
</evidence>
<evidence type="ECO:0000256" key="3">
    <source>
        <dbReference type="ARBA" id="ARBA00023157"/>
    </source>
</evidence>
<evidence type="ECO:0000256" key="4">
    <source>
        <dbReference type="ARBA" id="ARBA00023284"/>
    </source>
</evidence>
<proteinExistence type="predicted"/>
<organism evidence="7 8">
    <name type="scientific">Belliella marina</name>
    <dbReference type="NCBI Taxonomy" id="1644146"/>
    <lineage>
        <taxon>Bacteria</taxon>
        <taxon>Pseudomonadati</taxon>
        <taxon>Bacteroidota</taxon>
        <taxon>Cytophagia</taxon>
        <taxon>Cytophagales</taxon>
        <taxon>Cyclobacteriaceae</taxon>
        <taxon>Belliella</taxon>
    </lineage>
</organism>
<name>A0ABW4VTC5_9BACT</name>
<dbReference type="RefSeq" id="WP_376889551.1">
    <property type="nucleotide sequence ID" value="NZ_JBHUHR010000050.1"/>
</dbReference>
<evidence type="ECO:0000313" key="7">
    <source>
        <dbReference type="EMBL" id="MFD2037567.1"/>
    </source>
</evidence>
<dbReference type="InterPro" id="IPR013766">
    <property type="entry name" value="Thioredoxin_domain"/>
</dbReference>
<dbReference type="InterPro" id="IPR025380">
    <property type="entry name" value="DUF4369"/>
</dbReference>
<dbReference type="CDD" id="cd02966">
    <property type="entry name" value="TlpA_like_family"/>
    <property type="match status" value="1"/>
</dbReference>
<comment type="subcellular location">
    <subcellularLocation>
        <location evidence="1">Cell envelope</location>
    </subcellularLocation>
</comment>
<keyword evidence="3" id="KW-1015">Disulfide bond</keyword>
<evidence type="ECO:0000256" key="1">
    <source>
        <dbReference type="ARBA" id="ARBA00004196"/>
    </source>
</evidence>
<dbReference type="Gene3D" id="3.40.30.10">
    <property type="entry name" value="Glutaredoxin"/>
    <property type="match status" value="1"/>
</dbReference>
<reference evidence="8" key="1">
    <citation type="journal article" date="2019" name="Int. J. Syst. Evol. Microbiol.">
        <title>The Global Catalogue of Microorganisms (GCM) 10K type strain sequencing project: providing services to taxonomists for standard genome sequencing and annotation.</title>
        <authorList>
            <consortium name="The Broad Institute Genomics Platform"/>
            <consortium name="The Broad Institute Genome Sequencing Center for Infectious Disease"/>
            <person name="Wu L."/>
            <person name="Ma J."/>
        </authorList>
    </citation>
    <scope>NUCLEOTIDE SEQUENCE [LARGE SCALE GENOMIC DNA]</scope>
    <source>
        <strain evidence="8">CGMCC 1.15180</strain>
    </source>
</reference>
<dbReference type="Proteomes" id="UP001597361">
    <property type="component" value="Unassembled WGS sequence"/>
</dbReference>
<dbReference type="InterPro" id="IPR036249">
    <property type="entry name" value="Thioredoxin-like_sf"/>
</dbReference>
<accession>A0ABW4VTC5</accession>
<dbReference type="PANTHER" id="PTHR42852">
    <property type="entry name" value="THIOL:DISULFIDE INTERCHANGE PROTEIN DSBE"/>
    <property type="match status" value="1"/>
</dbReference>
<dbReference type="SUPFAM" id="SSF52833">
    <property type="entry name" value="Thioredoxin-like"/>
    <property type="match status" value="1"/>
</dbReference>